<reference evidence="2 3" key="1">
    <citation type="journal article" date="2011" name="Genome Biol. Evol.">
        <title>Integration of the genetic map and genome assembly of fugu facilitates insights into distinct features of genome evolution in teleosts and mammals.</title>
        <authorList>
            <person name="Kai W."/>
            <person name="Kikuchi K."/>
            <person name="Tohari S."/>
            <person name="Chew A.K."/>
            <person name="Tay A."/>
            <person name="Fujiwara A."/>
            <person name="Hosoya S."/>
            <person name="Suetake H."/>
            <person name="Naruse K."/>
            <person name="Brenner S."/>
            <person name="Suzuki Y."/>
            <person name="Venkatesh B."/>
        </authorList>
    </citation>
    <scope>NUCLEOTIDE SEQUENCE [LARGE SCALE GENOMIC DNA]</scope>
</reference>
<keyword evidence="3" id="KW-1185">Reference proteome</keyword>
<keyword evidence="1" id="KW-1133">Transmembrane helix</keyword>
<keyword evidence="1" id="KW-0472">Membrane</keyword>
<dbReference type="InParanoid" id="A0A674PR35"/>
<organism evidence="2 3">
    <name type="scientific">Takifugu rubripes</name>
    <name type="common">Japanese pufferfish</name>
    <name type="synonym">Fugu rubripes</name>
    <dbReference type="NCBI Taxonomy" id="31033"/>
    <lineage>
        <taxon>Eukaryota</taxon>
        <taxon>Metazoa</taxon>
        <taxon>Chordata</taxon>
        <taxon>Craniata</taxon>
        <taxon>Vertebrata</taxon>
        <taxon>Euteleostomi</taxon>
        <taxon>Actinopterygii</taxon>
        <taxon>Neopterygii</taxon>
        <taxon>Teleostei</taxon>
        <taxon>Neoteleostei</taxon>
        <taxon>Acanthomorphata</taxon>
        <taxon>Eupercaria</taxon>
        <taxon>Tetraodontiformes</taxon>
        <taxon>Tetradontoidea</taxon>
        <taxon>Tetraodontidae</taxon>
        <taxon>Takifugu</taxon>
    </lineage>
</organism>
<evidence type="ECO:0000313" key="3">
    <source>
        <dbReference type="Proteomes" id="UP000005226"/>
    </source>
</evidence>
<name>A0A674PR35_TAKRU</name>
<protein>
    <submittedName>
        <fullName evidence="2">C-C motif chemokine 13-like</fullName>
    </submittedName>
</protein>
<sequence length="251" mass="27609">MHTCAFQAKPAPDQTCLKERVLAGMTERRCAGSCQRFPHFQSKRADLTFTFACTAIKAAAACRPHTPAEGAQLTTPERTRDMASRAAALLLLALVCIEFAAGKQEGGFQSPGCIGGRCVCTSSPLALTRSAFVLLQLKLCWTAVRPKPPNSSHFRESKATGFRILGPAVTSTLLCEGQTSKKNLRPSIGGHWVELFFAFFLLIVFLFCITSFVTKNGRHLCVSHPSEEKWVKKHIDALEKRKQKQAEVQVE</sequence>
<gene>
    <name evidence="2" type="primary">ccl19l1</name>
</gene>
<dbReference type="Proteomes" id="UP000005226">
    <property type="component" value="Chromosome 21"/>
</dbReference>
<dbReference type="GeneTree" id="ENSGT00990000203821"/>
<accession>A0A674PR35</accession>
<proteinExistence type="predicted"/>
<dbReference type="Gene3D" id="2.40.50.40">
    <property type="match status" value="1"/>
</dbReference>
<keyword evidence="1" id="KW-0812">Transmembrane</keyword>
<reference evidence="2" key="2">
    <citation type="submission" date="2025-08" db="UniProtKB">
        <authorList>
            <consortium name="Ensembl"/>
        </authorList>
    </citation>
    <scope>IDENTIFICATION</scope>
</reference>
<evidence type="ECO:0000256" key="1">
    <source>
        <dbReference type="SAM" id="Phobius"/>
    </source>
</evidence>
<reference evidence="2" key="3">
    <citation type="submission" date="2025-09" db="UniProtKB">
        <authorList>
            <consortium name="Ensembl"/>
        </authorList>
    </citation>
    <scope>IDENTIFICATION</scope>
</reference>
<dbReference type="AlphaFoldDB" id="A0A674PR35"/>
<dbReference type="Ensembl" id="ENSTRUT00000087835.1">
    <property type="protein sequence ID" value="ENSTRUP00000088081.1"/>
    <property type="gene ID" value="ENSTRUG00000020054.2"/>
</dbReference>
<evidence type="ECO:0000313" key="2">
    <source>
        <dbReference type="Ensembl" id="ENSTRUP00000088081.1"/>
    </source>
</evidence>
<dbReference type="FunCoup" id="A0A674PR35">
    <property type="interactions" value="54"/>
</dbReference>
<feature type="transmembrane region" description="Helical" evidence="1">
    <location>
        <begin position="192"/>
        <end position="213"/>
    </location>
</feature>